<protein>
    <submittedName>
        <fullName evidence="1">Uncharacterized protein</fullName>
    </submittedName>
</protein>
<name>A0A7Y0WSY1_9GAMM</name>
<dbReference type="Proteomes" id="UP000567186">
    <property type="component" value="Unassembled WGS sequence"/>
</dbReference>
<proteinExistence type="predicted"/>
<gene>
    <name evidence="1" type="ORF">HIU99_11665</name>
</gene>
<reference evidence="1 2" key="1">
    <citation type="submission" date="2020-04" db="EMBL/GenBank/DDBJ databases">
        <title>Marinobacter oceani sp. nov., isolated from marine solar saltern.</title>
        <authorList>
            <person name="Chen X.-Y."/>
        </authorList>
    </citation>
    <scope>NUCLEOTIDE SEQUENCE [LARGE SCALE GENOMIC DNA]</scope>
    <source>
        <strain evidence="1 2">W62</strain>
    </source>
</reference>
<keyword evidence="2" id="KW-1185">Reference proteome</keyword>
<dbReference type="AlphaFoldDB" id="A0A7Y0WSY1"/>
<evidence type="ECO:0000313" key="2">
    <source>
        <dbReference type="Proteomes" id="UP000567186"/>
    </source>
</evidence>
<dbReference type="RefSeq" id="WP_135955418.1">
    <property type="nucleotide sequence ID" value="NZ_JABCKY010000003.1"/>
</dbReference>
<sequence length="65" mass="7278">MPGWRITWFCPCSDVVAGALELSSVRVSRTFHDFRNEELLGIRGLEEISGFDGDYMEQGGQAALR</sequence>
<dbReference type="EMBL" id="JABCKY010000003">
    <property type="protein sequence ID" value="NMT64256.1"/>
    <property type="molecule type" value="Genomic_DNA"/>
</dbReference>
<comment type="caution">
    <text evidence="1">The sequence shown here is derived from an EMBL/GenBank/DDBJ whole genome shotgun (WGS) entry which is preliminary data.</text>
</comment>
<accession>A0A7Y0WSY1</accession>
<evidence type="ECO:0000313" key="1">
    <source>
        <dbReference type="EMBL" id="NMT64256.1"/>
    </source>
</evidence>
<organism evidence="1 2">
    <name type="scientific">Marinobacter orientalis</name>
    <dbReference type="NCBI Taxonomy" id="1928859"/>
    <lineage>
        <taxon>Bacteria</taxon>
        <taxon>Pseudomonadati</taxon>
        <taxon>Pseudomonadota</taxon>
        <taxon>Gammaproteobacteria</taxon>
        <taxon>Pseudomonadales</taxon>
        <taxon>Marinobacteraceae</taxon>
        <taxon>Marinobacter</taxon>
    </lineage>
</organism>